<evidence type="ECO:0000256" key="3">
    <source>
        <dbReference type="PROSITE-ProRule" id="PRU00175"/>
    </source>
</evidence>
<keyword evidence="1 3" id="KW-0479">Metal-binding</keyword>
<feature type="coiled-coil region" evidence="4">
    <location>
        <begin position="162"/>
        <end position="217"/>
    </location>
</feature>
<evidence type="ECO:0000256" key="1">
    <source>
        <dbReference type="ARBA" id="ARBA00022771"/>
    </source>
</evidence>
<dbReference type="Gene3D" id="3.30.40.10">
    <property type="entry name" value="Zinc/RING finger domain, C3HC4 (zinc finger)"/>
    <property type="match status" value="1"/>
</dbReference>
<evidence type="ECO:0000256" key="4">
    <source>
        <dbReference type="SAM" id="Coils"/>
    </source>
</evidence>
<proteinExistence type="predicted"/>
<gene>
    <name evidence="6" type="primary">106088664</name>
</gene>
<evidence type="ECO:0000313" key="6">
    <source>
        <dbReference type="EnsemblMetazoa" id="SCAU009730-PA"/>
    </source>
</evidence>
<protein>
    <recommendedName>
        <fullName evidence="5">RING-type domain-containing protein</fullName>
    </recommendedName>
</protein>
<dbReference type="InterPro" id="IPR013083">
    <property type="entry name" value="Znf_RING/FYVE/PHD"/>
</dbReference>
<keyword evidence="2" id="KW-0862">Zinc</keyword>
<dbReference type="CDD" id="cd16448">
    <property type="entry name" value="RING-H2"/>
    <property type="match status" value="1"/>
</dbReference>
<dbReference type="AlphaFoldDB" id="A0A1I8PNR3"/>
<dbReference type="GO" id="GO:0008270">
    <property type="term" value="F:zinc ion binding"/>
    <property type="evidence" value="ECO:0007669"/>
    <property type="project" value="UniProtKB-KW"/>
</dbReference>
<reference evidence="6" key="1">
    <citation type="submission" date="2020-05" db="UniProtKB">
        <authorList>
            <consortium name="EnsemblMetazoa"/>
        </authorList>
    </citation>
    <scope>IDENTIFICATION</scope>
    <source>
        <strain evidence="6">USDA</strain>
    </source>
</reference>
<name>A0A1I8PNR3_STOCA</name>
<dbReference type="PROSITE" id="PS50089">
    <property type="entry name" value="ZF_RING_2"/>
    <property type="match status" value="1"/>
</dbReference>
<evidence type="ECO:0000313" key="7">
    <source>
        <dbReference type="Proteomes" id="UP000095300"/>
    </source>
</evidence>
<keyword evidence="7" id="KW-1185">Reference proteome</keyword>
<dbReference type="InterPro" id="IPR001841">
    <property type="entry name" value="Znf_RING"/>
</dbReference>
<dbReference type="SMART" id="SM00184">
    <property type="entry name" value="RING"/>
    <property type="match status" value="1"/>
</dbReference>
<dbReference type="VEuPathDB" id="VectorBase:SCAU009730"/>
<feature type="coiled-coil region" evidence="4">
    <location>
        <begin position="247"/>
        <end position="274"/>
    </location>
</feature>
<sequence>MCPKQSNNHLCGPSKSSQIQSYAHHFLTNSHYNKMPALKLMCLKCKANLQDTDEIHVTNCGHLYHFPCLQEWLSRENRCFQCRHENPTACRINLVLNEELAASAPSAPSAASASSAASAPSDPDVDLLAKLNSTLTKHFELQAQLRDAELNCMTLVKQYSLEQHQRKKLEQRISELANYEEEFLQLHAQYSKAEQRVKLLTQDNERLIVENEQRKEQLVLKASEISALQESLKAILMAHSNNTETQLLDFEAQSSHYEERLRLLQQENRQLALDNEYKTKELASKLGEIATLKEFRQGNVNLHNGNKSFLGMEQKLKSITAQLEKEISNSVQLSIDKIKLQSQIQRIEVQIKSNQTEFSNERDYPNGRRT</sequence>
<keyword evidence="4" id="KW-0175">Coiled coil</keyword>
<dbReference type="EnsemblMetazoa" id="SCAU009730-RA">
    <property type="protein sequence ID" value="SCAU009730-PA"/>
    <property type="gene ID" value="SCAU009730"/>
</dbReference>
<feature type="domain" description="RING-type" evidence="5">
    <location>
        <begin position="42"/>
        <end position="83"/>
    </location>
</feature>
<keyword evidence="1 3" id="KW-0863">Zinc-finger</keyword>
<evidence type="ECO:0000256" key="2">
    <source>
        <dbReference type="ARBA" id="ARBA00022833"/>
    </source>
</evidence>
<evidence type="ECO:0000259" key="5">
    <source>
        <dbReference type="PROSITE" id="PS50089"/>
    </source>
</evidence>
<dbReference type="SUPFAM" id="SSF57850">
    <property type="entry name" value="RING/U-box"/>
    <property type="match status" value="1"/>
</dbReference>
<organism evidence="6 7">
    <name type="scientific">Stomoxys calcitrans</name>
    <name type="common">Stable fly</name>
    <name type="synonym">Conops calcitrans</name>
    <dbReference type="NCBI Taxonomy" id="35570"/>
    <lineage>
        <taxon>Eukaryota</taxon>
        <taxon>Metazoa</taxon>
        <taxon>Ecdysozoa</taxon>
        <taxon>Arthropoda</taxon>
        <taxon>Hexapoda</taxon>
        <taxon>Insecta</taxon>
        <taxon>Pterygota</taxon>
        <taxon>Neoptera</taxon>
        <taxon>Endopterygota</taxon>
        <taxon>Diptera</taxon>
        <taxon>Brachycera</taxon>
        <taxon>Muscomorpha</taxon>
        <taxon>Muscoidea</taxon>
        <taxon>Muscidae</taxon>
        <taxon>Stomoxys</taxon>
    </lineage>
</organism>
<dbReference type="Pfam" id="PF13639">
    <property type="entry name" value="zf-RING_2"/>
    <property type="match status" value="1"/>
</dbReference>
<dbReference type="Proteomes" id="UP000095300">
    <property type="component" value="Unassembled WGS sequence"/>
</dbReference>
<accession>A0A1I8PNR3</accession>